<keyword evidence="1" id="KW-1185">Reference proteome</keyword>
<proteinExistence type="predicted"/>
<organism evidence="1 2">
    <name type="scientific">Romanomermis culicivorax</name>
    <name type="common">Nematode worm</name>
    <dbReference type="NCBI Taxonomy" id="13658"/>
    <lineage>
        <taxon>Eukaryota</taxon>
        <taxon>Metazoa</taxon>
        <taxon>Ecdysozoa</taxon>
        <taxon>Nematoda</taxon>
        <taxon>Enoplea</taxon>
        <taxon>Dorylaimia</taxon>
        <taxon>Mermithida</taxon>
        <taxon>Mermithoidea</taxon>
        <taxon>Mermithidae</taxon>
        <taxon>Romanomermis</taxon>
    </lineage>
</organism>
<dbReference type="AlphaFoldDB" id="A0A915IRT6"/>
<evidence type="ECO:0000313" key="1">
    <source>
        <dbReference type="Proteomes" id="UP000887565"/>
    </source>
</evidence>
<dbReference type="WBParaSite" id="nRc.2.0.1.t16580-RA">
    <property type="protein sequence ID" value="nRc.2.0.1.t16580-RA"/>
    <property type="gene ID" value="nRc.2.0.1.g16580"/>
</dbReference>
<reference evidence="2" key="1">
    <citation type="submission" date="2022-11" db="UniProtKB">
        <authorList>
            <consortium name="WormBaseParasite"/>
        </authorList>
    </citation>
    <scope>IDENTIFICATION</scope>
</reference>
<evidence type="ECO:0000313" key="2">
    <source>
        <dbReference type="WBParaSite" id="nRc.2.0.1.t16580-RA"/>
    </source>
</evidence>
<sequence>MLTHQMELDTKAKATATSDKTLTHIMEESSVDNETAMDVVQPATAVNPSIYLATPVALPSPPMIATVATAWYIHPVTFLQQYVSDSQSAALATVLKVYNFPPPPCMLFLEHHW</sequence>
<dbReference type="Proteomes" id="UP000887565">
    <property type="component" value="Unplaced"/>
</dbReference>
<accession>A0A915IRT6</accession>
<protein>
    <submittedName>
        <fullName evidence="2">Uncharacterized protein</fullName>
    </submittedName>
</protein>
<name>A0A915IRT6_ROMCU</name>